<organism evidence="1">
    <name type="scientific">marine sediment metagenome</name>
    <dbReference type="NCBI Taxonomy" id="412755"/>
    <lineage>
        <taxon>unclassified sequences</taxon>
        <taxon>metagenomes</taxon>
        <taxon>ecological metagenomes</taxon>
    </lineage>
</organism>
<gene>
    <name evidence="1" type="ORF">LCGC14_1252500</name>
</gene>
<name>A0A0F9L616_9ZZZZ</name>
<proteinExistence type="predicted"/>
<accession>A0A0F9L616</accession>
<protein>
    <submittedName>
        <fullName evidence="1">Uncharacterized protein</fullName>
    </submittedName>
</protein>
<evidence type="ECO:0000313" key="1">
    <source>
        <dbReference type="EMBL" id="KKM89058.1"/>
    </source>
</evidence>
<dbReference type="AlphaFoldDB" id="A0A0F9L616"/>
<dbReference type="EMBL" id="LAZR01006876">
    <property type="protein sequence ID" value="KKM89058.1"/>
    <property type="molecule type" value="Genomic_DNA"/>
</dbReference>
<reference evidence="1" key="1">
    <citation type="journal article" date="2015" name="Nature">
        <title>Complex archaea that bridge the gap between prokaryotes and eukaryotes.</title>
        <authorList>
            <person name="Spang A."/>
            <person name="Saw J.H."/>
            <person name="Jorgensen S.L."/>
            <person name="Zaremba-Niedzwiedzka K."/>
            <person name="Martijn J."/>
            <person name="Lind A.E."/>
            <person name="van Eijk R."/>
            <person name="Schleper C."/>
            <person name="Guy L."/>
            <person name="Ettema T.J."/>
        </authorList>
    </citation>
    <scope>NUCLEOTIDE SEQUENCE</scope>
</reference>
<sequence>MTQAYKEVMEVKSLEVIEIVKKELQEPWKSEVDELLGDLNPRYYEEVSSLKEAKQRIFSSNTYAGSKFNIFNAY</sequence>
<comment type="caution">
    <text evidence="1">The sequence shown here is derived from an EMBL/GenBank/DDBJ whole genome shotgun (WGS) entry which is preliminary data.</text>
</comment>